<comment type="similarity">
    <text evidence="7">Belongs to the glycosyl hydrolase 24 family.</text>
</comment>
<evidence type="ECO:0000256" key="5">
    <source>
        <dbReference type="ARBA" id="ARBA00023200"/>
    </source>
</evidence>
<dbReference type="InterPro" id="IPR023347">
    <property type="entry name" value="Lysozyme_dom_sf"/>
</dbReference>
<dbReference type="GO" id="GO:0031640">
    <property type="term" value="P:killing of cells of another organism"/>
    <property type="evidence" value="ECO:0007669"/>
    <property type="project" value="UniProtKB-KW"/>
</dbReference>
<dbReference type="InterPro" id="IPR023346">
    <property type="entry name" value="Lysozyme-like_dom_sf"/>
</dbReference>
<dbReference type="PANTHER" id="PTHR38107">
    <property type="match status" value="1"/>
</dbReference>
<dbReference type="STRING" id="1122938.SAMN05660772_02804"/>
<dbReference type="InterPro" id="IPR033907">
    <property type="entry name" value="Endolysin_autolysin"/>
</dbReference>
<dbReference type="InterPro" id="IPR034690">
    <property type="entry name" value="Endolysin_T4_type"/>
</dbReference>
<evidence type="ECO:0000313" key="8">
    <source>
        <dbReference type="EMBL" id="SMB88035.1"/>
    </source>
</evidence>
<dbReference type="CDD" id="cd00737">
    <property type="entry name" value="lyz_endolysin_autolysin"/>
    <property type="match status" value="1"/>
</dbReference>
<keyword evidence="2 7" id="KW-0929">Antimicrobial</keyword>
<dbReference type="GO" id="GO:0003796">
    <property type="term" value="F:lysozyme activity"/>
    <property type="evidence" value="ECO:0007669"/>
    <property type="project" value="UniProtKB-EC"/>
</dbReference>
<name>A0A1W1V408_9PAST</name>
<keyword evidence="4 7" id="KW-0378">Hydrolase</keyword>
<organism evidence="8 9">
    <name type="scientific">Pasteurella testudinis DSM 23072</name>
    <dbReference type="NCBI Taxonomy" id="1122938"/>
    <lineage>
        <taxon>Bacteria</taxon>
        <taxon>Pseudomonadati</taxon>
        <taxon>Pseudomonadota</taxon>
        <taxon>Gammaproteobacteria</taxon>
        <taxon>Pasteurellales</taxon>
        <taxon>Pasteurellaceae</taxon>
        <taxon>Pasteurella</taxon>
    </lineage>
</organism>
<evidence type="ECO:0000256" key="4">
    <source>
        <dbReference type="ARBA" id="ARBA00022801"/>
    </source>
</evidence>
<proteinExistence type="inferred from homology"/>
<dbReference type="InterPro" id="IPR002196">
    <property type="entry name" value="Glyco_hydro_24"/>
</dbReference>
<dbReference type="InterPro" id="IPR051018">
    <property type="entry name" value="Bacteriophage_GH24"/>
</dbReference>
<dbReference type="PANTHER" id="PTHR38107:SF3">
    <property type="entry name" value="LYSOZYME RRRD-RELATED"/>
    <property type="match status" value="1"/>
</dbReference>
<keyword evidence="9" id="KW-1185">Reference proteome</keyword>
<dbReference type="SUPFAM" id="SSF53955">
    <property type="entry name" value="Lysozyme-like"/>
    <property type="match status" value="1"/>
</dbReference>
<dbReference type="HAMAP" id="MF_04110">
    <property type="entry name" value="ENDOLYSIN_T4"/>
    <property type="match status" value="1"/>
</dbReference>
<dbReference type="GO" id="GO:0009253">
    <property type="term" value="P:peptidoglycan catabolic process"/>
    <property type="evidence" value="ECO:0007669"/>
    <property type="project" value="InterPro"/>
</dbReference>
<dbReference type="GO" id="GO:0042742">
    <property type="term" value="P:defense response to bacterium"/>
    <property type="evidence" value="ECO:0007669"/>
    <property type="project" value="UniProtKB-KW"/>
</dbReference>
<dbReference type="EMBL" id="FWWV01000045">
    <property type="protein sequence ID" value="SMB88035.1"/>
    <property type="molecule type" value="Genomic_DNA"/>
</dbReference>
<keyword evidence="6 7" id="KW-0326">Glycosidase</keyword>
<accession>A0A1W1V408</accession>
<dbReference type="RefSeq" id="WP_084257686.1">
    <property type="nucleotide sequence ID" value="NZ_FWWV01000045.1"/>
</dbReference>
<comment type="catalytic activity">
    <reaction evidence="1 7">
        <text>Hydrolysis of (1-&gt;4)-beta-linkages between N-acetylmuramic acid and N-acetyl-D-glucosamine residues in a peptidoglycan and between N-acetyl-D-glucosamine residues in chitodextrins.</text>
        <dbReference type="EC" id="3.2.1.17"/>
    </reaction>
</comment>
<evidence type="ECO:0000256" key="1">
    <source>
        <dbReference type="ARBA" id="ARBA00000632"/>
    </source>
</evidence>
<evidence type="ECO:0000256" key="7">
    <source>
        <dbReference type="RuleBase" id="RU003788"/>
    </source>
</evidence>
<dbReference type="Pfam" id="PF00959">
    <property type="entry name" value="Phage_lysozyme"/>
    <property type="match status" value="1"/>
</dbReference>
<reference evidence="9" key="1">
    <citation type="submission" date="2017-04" db="EMBL/GenBank/DDBJ databases">
        <authorList>
            <person name="Varghese N."/>
            <person name="Submissions S."/>
        </authorList>
    </citation>
    <scope>NUCLEOTIDE SEQUENCE [LARGE SCALE GENOMIC DNA]</scope>
    <source>
        <strain evidence="9">DSM 23072</strain>
    </source>
</reference>
<evidence type="ECO:0000256" key="6">
    <source>
        <dbReference type="ARBA" id="ARBA00023295"/>
    </source>
</evidence>
<dbReference type="Gene3D" id="1.10.530.40">
    <property type="match status" value="1"/>
</dbReference>
<dbReference type="Proteomes" id="UP000192408">
    <property type="component" value="Unassembled WGS sequence"/>
</dbReference>
<keyword evidence="5" id="KW-1035">Host cytoplasm</keyword>
<evidence type="ECO:0000256" key="3">
    <source>
        <dbReference type="ARBA" id="ARBA00022638"/>
    </source>
</evidence>
<dbReference type="EC" id="3.2.1.17" evidence="7"/>
<keyword evidence="3 7" id="KW-0081">Bacteriolytic enzyme</keyword>
<sequence length="159" mass="17779">MREISIDGLRALQYDEGDRLTAYKDGAGIWTIGTGHTGKVDGVPIRAGMTITKAKSLELLREDVRIAENGVNYHVKRAITQQQFDAFVNLAFNIGVGAFAGSTALREFNKGNTKKAGEAIGYWNKLRNPRTKQLEFSQGLANRRVRNRRMFERGEYVTA</sequence>
<dbReference type="AlphaFoldDB" id="A0A1W1V408"/>
<evidence type="ECO:0000313" key="9">
    <source>
        <dbReference type="Proteomes" id="UP000192408"/>
    </source>
</evidence>
<dbReference type="GO" id="GO:0016998">
    <property type="term" value="P:cell wall macromolecule catabolic process"/>
    <property type="evidence" value="ECO:0007669"/>
    <property type="project" value="InterPro"/>
</dbReference>
<gene>
    <name evidence="8" type="ORF">SAMN05660772_02804</name>
</gene>
<protein>
    <recommendedName>
        <fullName evidence="7">Lysozyme</fullName>
        <ecNumber evidence="7">3.2.1.17</ecNumber>
    </recommendedName>
</protein>
<evidence type="ECO:0000256" key="2">
    <source>
        <dbReference type="ARBA" id="ARBA00022529"/>
    </source>
</evidence>